<dbReference type="Pfam" id="PF00482">
    <property type="entry name" value="T2SSF"/>
    <property type="match status" value="2"/>
</dbReference>
<evidence type="ECO:0000259" key="11">
    <source>
        <dbReference type="Pfam" id="PF00482"/>
    </source>
</evidence>
<dbReference type="GO" id="GO:0015628">
    <property type="term" value="P:protein secretion by the type II secretion system"/>
    <property type="evidence" value="ECO:0007669"/>
    <property type="project" value="TreeGrafter"/>
</dbReference>
<keyword evidence="3 9" id="KW-0813">Transport</keyword>
<dbReference type="Gene3D" id="1.20.81.30">
    <property type="entry name" value="Type II secretion system (T2SS), domain F"/>
    <property type="match status" value="2"/>
</dbReference>
<keyword evidence="7 10" id="KW-1133">Transmembrane helix</keyword>
<dbReference type="PROSITE" id="PS00874">
    <property type="entry name" value="T2SP_F"/>
    <property type="match status" value="1"/>
</dbReference>
<dbReference type="PANTHER" id="PTHR30012">
    <property type="entry name" value="GENERAL SECRETION PATHWAY PROTEIN"/>
    <property type="match status" value="1"/>
</dbReference>
<proteinExistence type="inferred from homology"/>
<evidence type="ECO:0000256" key="8">
    <source>
        <dbReference type="ARBA" id="ARBA00023136"/>
    </source>
</evidence>
<evidence type="ECO:0000313" key="13">
    <source>
        <dbReference type="Proteomes" id="UP000289257"/>
    </source>
</evidence>
<evidence type="ECO:0000256" key="5">
    <source>
        <dbReference type="ARBA" id="ARBA00022519"/>
    </source>
</evidence>
<dbReference type="InterPro" id="IPR001992">
    <property type="entry name" value="T2SS_GspF/T4SS_PilC_CS"/>
</dbReference>
<evidence type="ECO:0000256" key="10">
    <source>
        <dbReference type="SAM" id="Phobius"/>
    </source>
</evidence>
<feature type="transmembrane region" description="Helical" evidence="10">
    <location>
        <begin position="382"/>
        <end position="403"/>
    </location>
</feature>
<keyword evidence="8 10" id="KW-0472">Membrane</keyword>
<accession>A0A4Q0AGQ9</accession>
<dbReference type="Proteomes" id="UP000289257">
    <property type="component" value="Unassembled WGS sequence"/>
</dbReference>
<evidence type="ECO:0000256" key="3">
    <source>
        <dbReference type="ARBA" id="ARBA00022448"/>
    </source>
</evidence>
<dbReference type="GO" id="GO:0005886">
    <property type="term" value="C:plasma membrane"/>
    <property type="evidence" value="ECO:0007669"/>
    <property type="project" value="UniProtKB-SubCell"/>
</dbReference>
<dbReference type="FunFam" id="1.20.81.30:FF:000001">
    <property type="entry name" value="Type II secretion system protein F"/>
    <property type="match status" value="2"/>
</dbReference>
<dbReference type="InterPro" id="IPR018076">
    <property type="entry name" value="T2SS_GspF_dom"/>
</dbReference>
<feature type="domain" description="Type II secretion system protein GspF" evidence="11">
    <location>
        <begin position="279"/>
        <end position="401"/>
    </location>
</feature>
<organism evidence="12 13">
    <name type="scientific">Candidatus Microsaccharimonas sossegonensis</name>
    <dbReference type="NCBI Taxonomy" id="2506948"/>
    <lineage>
        <taxon>Bacteria</taxon>
        <taxon>Candidatus Saccharimonadota</taxon>
        <taxon>Candidatus Saccharimonadia</taxon>
        <taxon>Candidatus Saccharimonadales</taxon>
        <taxon>Candidatus Saccharimonadaceae</taxon>
        <taxon>Candidatus Microsaccharimonas</taxon>
    </lineage>
</organism>
<dbReference type="InterPro" id="IPR042094">
    <property type="entry name" value="T2SS_GspF_sf"/>
</dbReference>
<keyword evidence="4" id="KW-1003">Cell membrane</keyword>
<evidence type="ECO:0000256" key="7">
    <source>
        <dbReference type="ARBA" id="ARBA00022989"/>
    </source>
</evidence>
<comment type="similarity">
    <text evidence="2 9">Belongs to the GSP F family.</text>
</comment>
<dbReference type="EMBL" id="SCKX01000001">
    <property type="protein sequence ID" value="RWZ78263.1"/>
    <property type="molecule type" value="Genomic_DNA"/>
</dbReference>
<dbReference type="InterPro" id="IPR003004">
    <property type="entry name" value="GspF/PilC"/>
</dbReference>
<comment type="caution">
    <text evidence="12">The sequence shown here is derived from an EMBL/GenBank/DDBJ whole genome shotgun (WGS) entry which is preliminary data.</text>
</comment>
<evidence type="ECO:0000256" key="9">
    <source>
        <dbReference type="RuleBase" id="RU003923"/>
    </source>
</evidence>
<evidence type="ECO:0000313" key="12">
    <source>
        <dbReference type="EMBL" id="RWZ78263.1"/>
    </source>
</evidence>
<keyword evidence="6 9" id="KW-0812">Transmembrane</keyword>
<evidence type="ECO:0000256" key="4">
    <source>
        <dbReference type="ARBA" id="ARBA00022475"/>
    </source>
</evidence>
<protein>
    <submittedName>
        <fullName evidence="12">Type II secretion system F family protein</fullName>
    </submittedName>
</protein>
<gene>
    <name evidence="12" type="ORF">EOT05_00660</name>
</gene>
<reference evidence="12" key="1">
    <citation type="submission" date="2019-01" db="EMBL/GenBank/DDBJ databases">
        <title>Genomic signatures and co-occurrence patterns of the ultra-small Saccharimodia (Patescibacteria phylum) suggest a symbiotic lifestyle.</title>
        <authorList>
            <person name="Lemos L."/>
            <person name="Medeiros J."/>
            <person name="Andreote F."/>
            <person name="Fernandes G."/>
            <person name="Varani A."/>
            <person name="Oliveira G."/>
            <person name="Pylro V."/>
        </authorList>
    </citation>
    <scope>NUCLEOTIDE SEQUENCE [LARGE SCALE GENOMIC DNA]</scope>
    <source>
        <strain evidence="12">AMD02</strain>
    </source>
</reference>
<keyword evidence="5" id="KW-0997">Cell inner membrane</keyword>
<evidence type="ECO:0000256" key="1">
    <source>
        <dbReference type="ARBA" id="ARBA00004429"/>
    </source>
</evidence>
<dbReference type="PANTHER" id="PTHR30012:SF0">
    <property type="entry name" value="TYPE II SECRETION SYSTEM PROTEIN F-RELATED"/>
    <property type="match status" value="1"/>
</dbReference>
<sequence length="410" mass="44648">MPRFAYVAVDFQQKPINGETEQPDRASVIAALTKQNLRPVSIKVLAEKRGLGSIDFNNLFKPTKVKNDQLVIFTRQLSAMVGAGVPLLRSLTSLEKHAEDPVLKQTLAQVIKDVEGGNSLANALAKFPLIFNDIYVNMVRAGEAAGILDDILKRLAYQQEKSSAIRKKIRSAMAYPLVLMGITVLAFFGLMLFVIPQIGKILNDLGGPDAKLPGITLFMLGLSRIMTSYWYIILPVIGGVVYGVIRYIRTPKGRRKFDQLLLKVPGIKTIIRKSAVARFARTFSALMGAGVAVLECLEVTSRAVGNVIFQEALREAAREVKNGKSLSSVIEANELFPGIVSQMLAVGEETGQTDTVLVKVADFYEEEVDLAIEGISSIIEPVMIVIMGSMVGLIAASVMTPIAQLSQNVK</sequence>
<evidence type="ECO:0000256" key="6">
    <source>
        <dbReference type="ARBA" id="ARBA00022692"/>
    </source>
</evidence>
<feature type="transmembrane region" description="Helical" evidence="10">
    <location>
        <begin position="229"/>
        <end position="248"/>
    </location>
</feature>
<feature type="domain" description="Type II secretion system protein GspF" evidence="11">
    <location>
        <begin position="73"/>
        <end position="196"/>
    </location>
</feature>
<dbReference type="AlphaFoldDB" id="A0A4Q0AGQ9"/>
<keyword evidence="13" id="KW-1185">Reference proteome</keyword>
<comment type="subcellular location">
    <subcellularLocation>
        <location evidence="1">Cell inner membrane</location>
        <topology evidence="1">Multi-pass membrane protein</topology>
    </subcellularLocation>
    <subcellularLocation>
        <location evidence="9">Cell membrane</location>
        <topology evidence="9">Multi-pass membrane protein</topology>
    </subcellularLocation>
</comment>
<feature type="transmembrane region" description="Helical" evidence="10">
    <location>
        <begin position="172"/>
        <end position="195"/>
    </location>
</feature>
<evidence type="ECO:0000256" key="2">
    <source>
        <dbReference type="ARBA" id="ARBA00005745"/>
    </source>
</evidence>
<name>A0A4Q0AGQ9_9BACT</name>
<dbReference type="PRINTS" id="PR00812">
    <property type="entry name" value="BCTERIALGSPF"/>
</dbReference>